<organism evidence="2 3">
    <name type="scientific">Trifolium medium</name>
    <dbReference type="NCBI Taxonomy" id="97028"/>
    <lineage>
        <taxon>Eukaryota</taxon>
        <taxon>Viridiplantae</taxon>
        <taxon>Streptophyta</taxon>
        <taxon>Embryophyta</taxon>
        <taxon>Tracheophyta</taxon>
        <taxon>Spermatophyta</taxon>
        <taxon>Magnoliopsida</taxon>
        <taxon>eudicotyledons</taxon>
        <taxon>Gunneridae</taxon>
        <taxon>Pentapetalae</taxon>
        <taxon>rosids</taxon>
        <taxon>fabids</taxon>
        <taxon>Fabales</taxon>
        <taxon>Fabaceae</taxon>
        <taxon>Papilionoideae</taxon>
        <taxon>50 kb inversion clade</taxon>
        <taxon>NPAAA clade</taxon>
        <taxon>Hologalegina</taxon>
        <taxon>IRL clade</taxon>
        <taxon>Trifolieae</taxon>
        <taxon>Trifolium</taxon>
    </lineage>
</organism>
<dbReference type="EMBL" id="LXQA010004300">
    <property type="protein sequence ID" value="MCH82867.1"/>
    <property type="molecule type" value="Genomic_DNA"/>
</dbReference>
<feature type="region of interest" description="Disordered" evidence="1">
    <location>
        <begin position="68"/>
        <end position="87"/>
    </location>
</feature>
<dbReference type="AlphaFoldDB" id="A0A392M612"/>
<dbReference type="Proteomes" id="UP000265520">
    <property type="component" value="Unassembled WGS sequence"/>
</dbReference>
<protein>
    <submittedName>
        <fullName evidence="2">Uncharacterized protein</fullName>
    </submittedName>
</protein>
<accession>A0A392M612</accession>
<sequence>MTLECCLKWIMSLLKTFEMLNNEVFVHFLCPRRSLIKPARDQKKTNLTSDFDNDSLEAFDADVSLHTLSSSSETSEAKTSQSYDFRL</sequence>
<name>A0A392M612_9FABA</name>
<evidence type="ECO:0000256" key="1">
    <source>
        <dbReference type="SAM" id="MobiDB-lite"/>
    </source>
</evidence>
<comment type="caution">
    <text evidence="2">The sequence shown here is derived from an EMBL/GenBank/DDBJ whole genome shotgun (WGS) entry which is preliminary data.</text>
</comment>
<reference evidence="2 3" key="1">
    <citation type="journal article" date="2018" name="Front. Plant Sci.">
        <title>Red Clover (Trifolium pratense) and Zigzag Clover (T. medium) - A Picture of Genomic Similarities and Differences.</title>
        <authorList>
            <person name="Dluhosova J."/>
            <person name="Istvanek J."/>
            <person name="Nedelnik J."/>
            <person name="Repkova J."/>
        </authorList>
    </citation>
    <scope>NUCLEOTIDE SEQUENCE [LARGE SCALE GENOMIC DNA]</scope>
    <source>
        <strain evidence="3">cv. 10/8</strain>
        <tissue evidence="2">Leaf</tissue>
    </source>
</reference>
<evidence type="ECO:0000313" key="3">
    <source>
        <dbReference type="Proteomes" id="UP000265520"/>
    </source>
</evidence>
<gene>
    <name evidence="2" type="ORF">A2U01_0003679</name>
</gene>
<evidence type="ECO:0000313" key="2">
    <source>
        <dbReference type="EMBL" id="MCH82867.1"/>
    </source>
</evidence>
<proteinExistence type="predicted"/>
<keyword evidence="3" id="KW-1185">Reference proteome</keyword>